<accession>A0A7W9V1Z6</accession>
<comment type="similarity">
    <text evidence="3 10">Belongs to the PEPCase type 1 family.</text>
</comment>
<comment type="function">
    <text evidence="2 10">Forms oxaloacetate, a four-carbon dicarboxylic acid source for the tricarboxylic acid cycle.</text>
</comment>
<dbReference type="PROSITE" id="PS00781">
    <property type="entry name" value="PEPCASE_1"/>
    <property type="match status" value="1"/>
</dbReference>
<dbReference type="InterPro" id="IPR033129">
    <property type="entry name" value="PEPCASE_His_AS"/>
</dbReference>
<reference evidence="14 15" key="1">
    <citation type="submission" date="2020-08" db="EMBL/GenBank/DDBJ databases">
        <title>Genomic Encyclopedia of Type Strains, Phase III (KMG-III): the genomes of soil and plant-associated and newly described type strains.</title>
        <authorList>
            <person name="Whitman W."/>
        </authorList>
    </citation>
    <scope>NUCLEOTIDE SEQUENCE [LARGE SCALE GENOMIC DNA]</scope>
    <source>
        <strain evidence="14 15">CECT 8305</strain>
    </source>
</reference>
<keyword evidence="15" id="KW-1185">Reference proteome</keyword>
<comment type="catalytic activity">
    <reaction evidence="9 10">
        <text>oxaloacetate + phosphate = phosphoenolpyruvate + hydrogencarbonate</text>
        <dbReference type="Rhea" id="RHEA:28370"/>
        <dbReference type="ChEBI" id="CHEBI:16452"/>
        <dbReference type="ChEBI" id="CHEBI:17544"/>
        <dbReference type="ChEBI" id="CHEBI:43474"/>
        <dbReference type="ChEBI" id="CHEBI:58702"/>
        <dbReference type="EC" id="4.1.1.31"/>
    </reaction>
</comment>
<evidence type="ECO:0000256" key="10">
    <source>
        <dbReference type="HAMAP-Rule" id="MF_00595"/>
    </source>
</evidence>
<sequence>MSSAETASNASLVTEDVFPTDRAENTESTGGAPKAADADNAAGATRRRAALRADIRRLGDLLGETLVRQEGRDLLDLVERVRALTRATSFGSDDPAAHAAAGDGVEPGESAAELLANTDLETAAKLVRAFSTYFHLANVTEQVHRGRELRARRAAEGGILSRTADQLKDADADHLRETVAHLNVRPVFTAHPTEAARRSVLNKLRRIASLLDTLAAEGDSRRAQLRLAENIDLLWQTDELRVARPEPADEARNAIYYLDELHANAVGDVLEDLAAELERVGVELPAGTRPLTFGTWIGGDRDGNPNVTPQVTWDVLILQHEHGITDALKVIDDLRAALSNSIRNCGATDELLTSLQEDLDRLPEISPRYKRLNAEEPYRLKATCIRQKLIHTRDRLAAGTVHQPGRDYLGTAELLADLLLIQRSLREHRGQLIADGRLERSIRTLAAFGLQLAVMDVREHADAHHHALGQLFDRLGEESWRYADMPRDYRRKLLAKELRSRRPLGPSPAPLDAAGAKTLGVFGTVREAFERFGPEVIESYIISMCQGADDVFAAAVLAREAGLIDLHAGWAKIGIVPLLETTDELREADRILDDMLADPSYRRLVALRGDVQEVMLGYSDSSKFGGITTSQWEIHRAQRRLRDVAHRHGVRLRLFHGRGGTVGRGGGPTHDAILAQPWGTLEGEIKVTEQGEVISDKYLVPSLARENLELTVAATLQASALHTAPRQSDEALARWDATMDTVSDAAHDAYRALVDDPDLPAYFFASTPVDQLAELHLGSRPSRRPDSGAGLDGLRAIPWVFGWTQSRQIVPGWFGVGSGLKAAREAGLDTVLEEMSEHWHFFQNFLSNVEMTLAKTDLRIARHYVDTLVPDDLKHVFATIEAEHELTVREVLSITGGKELLDTNPALKRTLRVRDAYLDPISYLQVTLLDRQRQAAARGEEPDPLLARALLLTVNGVAAGLRNTG</sequence>
<comment type="subunit">
    <text evidence="10">Homotetramer.</text>
</comment>
<evidence type="ECO:0000256" key="3">
    <source>
        <dbReference type="ARBA" id="ARBA00008346"/>
    </source>
</evidence>
<dbReference type="GO" id="GO:0008964">
    <property type="term" value="F:phosphoenolpyruvate carboxylase activity"/>
    <property type="evidence" value="ECO:0007669"/>
    <property type="project" value="UniProtKB-UniRule"/>
</dbReference>
<dbReference type="Gene3D" id="1.20.1440.90">
    <property type="entry name" value="Phosphoenolpyruvate/pyruvate domain"/>
    <property type="match status" value="1"/>
</dbReference>
<evidence type="ECO:0000256" key="5">
    <source>
        <dbReference type="ARBA" id="ARBA00022419"/>
    </source>
</evidence>
<dbReference type="NCBIfam" id="NF000584">
    <property type="entry name" value="PRK00009.1"/>
    <property type="match status" value="1"/>
</dbReference>
<dbReference type="InterPro" id="IPR022805">
    <property type="entry name" value="PEP_COase_bac/pln-type"/>
</dbReference>
<keyword evidence="7 10" id="KW-0456">Lyase</keyword>
<evidence type="ECO:0000313" key="14">
    <source>
        <dbReference type="EMBL" id="MBB5938294.1"/>
    </source>
</evidence>
<keyword evidence="6 10" id="KW-0460">Magnesium</keyword>
<dbReference type="GO" id="GO:0000287">
    <property type="term" value="F:magnesium ion binding"/>
    <property type="evidence" value="ECO:0007669"/>
    <property type="project" value="UniProtKB-UniRule"/>
</dbReference>
<evidence type="ECO:0000256" key="13">
    <source>
        <dbReference type="SAM" id="MobiDB-lite"/>
    </source>
</evidence>
<dbReference type="GO" id="GO:0006099">
    <property type="term" value="P:tricarboxylic acid cycle"/>
    <property type="evidence" value="ECO:0007669"/>
    <property type="project" value="InterPro"/>
</dbReference>
<feature type="active site" evidence="10 11">
    <location>
        <position position="191"/>
    </location>
</feature>
<evidence type="ECO:0000256" key="12">
    <source>
        <dbReference type="PROSITE-ProRule" id="PRU10112"/>
    </source>
</evidence>
<keyword evidence="14" id="KW-0670">Pyruvate</keyword>
<dbReference type="InterPro" id="IPR018129">
    <property type="entry name" value="PEP_COase_Lys_AS"/>
</dbReference>
<comment type="caution">
    <text evidence="14">The sequence shown here is derived from an EMBL/GenBank/DDBJ whole genome shotgun (WGS) entry which is preliminary data.</text>
</comment>
<evidence type="ECO:0000256" key="1">
    <source>
        <dbReference type="ARBA" id="ARBA00001946"/>
    </source>
</evidence>
<proteinExistence type="inferred from homology"/>
<dbReference type="PROSITE" id="PS00393">
    <property type="entry name" value="PEPCASE_2"/>
    <property type="match status" value="1"/>
</dbReference>
<dbReference type="InterPro" id="IPR015813">
    <property type="entry name" value="Pyrv/PenolPyrv_kinase-like_dom"/>
</dbReference>
<dbReference type="PANTHER" id="PTHR30523">
    <property type="entry name" value="PHOSPHOENOLPYRUVATE CARBOXYLASE"/>
    <property type="match status" value="1"/>
</dbReference>
<dbReference type="GO" id="GO:0005829">
    <property type="term" value="C:cytosol"/>
    <property type="evidence" value="ECO:0007669"/>
    <property type="project" value="TreeGrafter"/>
</dbReference>
<organism evidence="14 15">
    <name type="scientific">Streptomyces zagrosensis</name>
    <dbReference type="NCBI Taxonomy" id="1042984"/>
    <lineage>
        <taxon>Bacteria</taxon>
        <taxon>Bacillati</taxon>
        <taxon>Actinomycetota</taxon>
        <taxon>Actinomycetes</taxon>
        <taxon>Kitasatosporales</taxon>
        <taxon>Streptomycetaceae</taxon>
        <taxon>Streptomyces</taxon>
    </lineage>
</organism>
<name>A0A7W9V1Z6_9ACTN</name>
<evidence type="ECO:0000256" key="4">
    <source>
        <dbReference type="ARBA" id="ARBA00012305"/>
    </source>
</evidence>
<dbReference type="EC" id="4.1.1.31" evidence="4 10"/>
<protein>
    <recommendedName>
        <fullName evidence="5 10">Phosphoenolpyruvate carboxylase</fullName>
        <shortName evidence="10">PEPC</shortName>
        <shortName evidence="10">PEPCase</shortName>
        <ecNumber evidence="4 10">4.1.1.31</ecNumber>
    </recommendedName>
</protein>
<feature type="region of interest" description="Disordered" evidence="13">
    <location>
        <begin position="1"/>
        <end position="43"/>
    </location>
</feature>
<evidence type="ECO:0000256" key="7">
    <source>
        <dbReference type="ARBA" id="ARBA00023239"/>
    </source>
</evidence>
<gene>
    <name evidence="10" type="primary">ppc</name>
    <name evidence="14" type="ORF">FHS42_005382</name>
</gene>
<dbReference type="Pfam" id="PF00311">
    <property type="entry name" value="PEPcase"/>
    <property type="match status" value="1"/>
</dbReference>
<dbReference type="EMBL" id="JACHJL010000015">
    <property type="protein sequence ID" value="MBB5938294.1"/>
    <property type="molecule type" value="Genomic_DNA"/>
</dbReference>
<evidence type="ECO:0000313" key="15">
    <source>
        <dbReference type="Proteomes" id="UP000588098"/>
    </source>
</evidence>
<dbReference type="PRINTS" id="PR00150">
    <property type="entry name" value="PEPCARBXLASE"/>
</dbReference>
<dbReference type="GO" id="GO:0015977">
    <property type="term" value="P:carbon fixation"/>
    <property type="evidence" value="ECO:0007669"/>
    <property type="project" value="UniProtKB-UniRule"/>
</dbReference>
<feature type="compositionally biased region" description="Low complexity" evidence="13">
    <location>
        <begin position="30"/>
        <end position="43"/>
    </location>
</feature>
<dbReference type="Proteomes" id="UP000588098">
    <property type="component" value="Unassembled WGS sequence"/>
</dbReference>
<dbReference type="GO" id="GO:0006107">
    <property type="term" value="P:oxaloacetate metabolic process"/>
    <property type="evidence" value="ECO:0007669"/>
    <property type="project" value="UniProtKB-UniRule"/>
</dbReference>
<evidence type="ECO:0000256" key="11">
    <source>
        <dbReference type="PROSITE-ProRule" id="PRU10111"/>
    </source>
</evidence>
<dbReference type="HAMAP" id="MF_00595">
    <property type="entry name" value="PEPcase_type1"/>
    <property type="match status" value="1"/>
</dbReference>
<evidence type="ECO:0000256" key="8">
    <source>
        <dbReference type="ARBA" id="ARBA00023300"/>
    </source>
</evidence>
<evidence type="ECO:0000256" key="9">
    <source>
        <dbReference type="ARBA" id="ARBA00048995"/>
    </source>
</evidence>
<evidence type="ECO:0000256" key="6">
    <source>
        <dbReference type="ARBA" id="ARBA00022842"/>
    </source>
</evidence>
<dbReference type="InterPro" id="IPR021135">
    <property type="entry name" value="PEP_COase"/>
</dbReference>
<keyword evidence="8 10" id="KW-0120">Carbon dioxide fixation</keyword>
<dbReference type="AlphaFoldDB" id="A0A7W9V1Z6"/>
<evidence type="ECO:0000256" key="2">
    <source>
        <dbReference type="ARBA" id="ARBA00003670"/>
    </source>
</evidence>
<dbReference type="SUPFAM" id="SSF51621">
    <property type="entry name" value="Phosphoenolpyruvate/pyruvate domain"/>
    <property type="match status" value="1"/>
</dbReference>
<feature type="active site" evidence="10 12">
    <location>
        <position position="623"/>
    </location>
</feature>
<dbReference type="PANTHER" id="PTHR30523:SF6">
    <property type="entry name" value="PHOSPHOENOLPYRUVATE CARBOXYLASE"/>
    <property type="match status" value="1"/>
</dbReference>
<comment type="cofactor">
    <cofactor evidence="1 10">
        <name>Mg(2+)</name>
        <dbReference type="ChEBI" id="CHEBI:18420"/>
    </cofactor>
</comment>
<feature type="compositionally biased region" description="Polar residues" evidence="13">
    <location>
        <begin position="1"/>
        <end position="12"/>
    </location>
</feature>